<dbReference type="STRING" id="546275.FUSPEROL_02109"/>
<protein>
    <submittedName>
        <fullName evidence="1">Uncharacterized protein</fullName>
    </submittedName>
</protein>
<comment type="caution">
    <text evidence="1">The sequence shown here is derived from an EMBL/GenBank/DDBJ whole genome shotgun (WGS) entry which is preliminary data.</text>
</comment>
<evidence type="ECO:0000313" key="2">
    <source>
        <dbReference type="Proteomes" id="UP000003748"/>
    </source>
</evidence>
<organism evidence="1 2">
    <name type="scientific">Fusobacterium periodonticum ATCC 33693</name>
    <dbReference type="NCBI Taxonomy" id="546275"/>
    <lineage>
        <taxon>Bacteria</taxon>
        <taxon>Fusobacteriati</taxon>
        <taxon>Fusobacteriota</taxon>
        <taxon>Fusobacteriia</taxon>
        <taxon>Fusobacteriales</taxon>
        <taxon>Fusobacteriaceae</taxon>
        <taxon>Fusobacterium</taxon>
    </lineage>
</organism>
<dbReference type="eggNOG" id="COG2176">
    <property type="taxonomic scope" value="Bacteria"/>
</dbReference>
<dbReference type="Gene3D" id="6.10.140.1510">
    <property type="match status" value="1"/>
</dbReference>
<reference evidence="1 2" key="1">
    <citation type="submission" date="2010-02" db="EMBL/GenBank/DDBJ databases">
        <authorList>
            <person name="Weinstock G."/>
            <person name="Sodergren E."/>
            <person name="Clifton S."/>
            <person name="Fulton L."/>
            <person name="Fulton B."/>
            <person name="Courtney L."/>
            <person name="Fronick C."/>
            <person name="Harrison M."/>
            <person name="Strong C."/>
            <person name="Farmer C."/>
            <person name="Delahaunty K."/>
            <person name="Markovic C."/>
            <person name="Hall O."/>
            <person name="Minx P."/>
            <person name="Tomlinson C."/>
            <person name="Mitreva M."/>
            <person name="Nelson J."/>
            <person name="Hou S."/>
            <person name="Wollam A."/>
            <person name="Pepin K.H."/>
            <person name="Johnson M."/>
            <person name="Bhonagiri V."/>
            <person name="Zhang X."/>
            <person name="Suruliraj S."/>
            <person name="Warren W."/>
            <person name="Chinwalla A."/>
            <person name="Mardis E.R."/>
            <person name="Wilson R.K."/>
        </authorList>
    </citation>
    <scope>NUCLEOTIDE SEQUENCE [LARGE SCALE GENOMIC DNA]</scope>
    <source>
        <strain evidence="1 2">ATCC 33693</strain>
    </source>
</reference>
<dbReference type="EMBL" id="ACJY01000099">
    <property type="protein sequence ID" value="EFE86068.1"/>
    <property type="molecule type" value="Genomic_DNA"/>
</dbReference>
<dbReference type="AlphaFoldDB" id="D4CXE8"/>
<name>D4CXE8_9FUSO</name>
<dbReference type="HOGENOM" id="CLU_2422712_0_0_0"/>
<proteinExistence type="predicted"/>
<evidence type="ECO:0000313" key="1">
    <source>
        <dbReference type="EMBL" id="EFE86068.1"/>
    </source>
</evidence>
<accession>D4CXE8</accession>
<gene>
    <name evidence="1" type="ORF">FUSPEROL_02109</name>
</gene>
<dbReference type="Proteomes" id="UP000003748">
    <property type="component" value="Unassembled WGS sequence"/>
</dbReference>
<sequence>MGTAVLECQMPYIKQGFKTQDLIPYRDIIFKQLTQKYGFEPKEAFTISESVRKGKGIEKWKQKLLSNCPEWYVETLNTIKYLFPKSFLKVI</sequence>